<dbReference type="GO" id="GO:0051539">
    <property type="term" value="F:4 iron, 4 sulfur cluster binding"/>
    <property type="evidence" value="ECO:0007669"/>
    <property type="project" value="UniProtKB-KW"/>
</dbReference>
<organism evidence="8 9">
    <name type="scientific">Candidatus Desulfatibia profunda</name>
    <dbReference type="NCBI Taxonomy" id="2841695"/>
    <lineage>
        <taxon>Bacteria</taxon>
        <taxon>Pseudomonadati</taxon>
        <taxon>Thermodesulfobacteriota</taxon>
        <taxon>Desulfobacteria</taxon>
        <taxon>Desulfobacterales</taxon>
        <taxon>Desulfobacterales incertae sedis</taxon>
        <taxon>Candidatus Desulfatibia</taxon>
    </lineage>
</organism>
<dbReference type="Pfam" id="PF13186">
    <property type="entry name" value="SPASM"/>
    <property type="match status" value="1"/>
</dbReference>
<dbReference type="InterPro" id="IPR007197">
    <property type="entry name" value="rSAM"/>
</dbReference>
<keyword evidence="6" id="KW-0411">Iron-sulfur</keyword>
<protein>
    <submittedName>
        <fullName evidence="8">Radical SAM protein</fullName>
    </submittedName>
</protein>
<dbReference type="InterPro" id="IPR023885">
    <property type="entry name" value="4Fe4S-binding_SPASM_dom"/>
</dbReference>
<dbReference type="NCBIfam" id="TIGR04085">
    <property type="entry name" value="rSAM_more_4Fe4S"/>
    <property type="match status" value="1"/>
</dbReference>
<evidence type="ECO:0000256" key="2">
    <source>
        <dbReference type="ARBA" id="ARBA00022485"/>
    </source>
</evidence>
<keyword evidence="5" id="KW-0408">Iron</keyword>
<dbReference type="EMBL" id="JACNJH010000271">
    <property type="protein sequence ID" value="MBC8363204.1"/>
    <property type="molecule type" value="Genomic_DNA"/>
</dbReference>
<dbReference type="GO" id="GO:0046872">
    <property type="term" value="F:metal ion binding"/>
    <property type="evidence" value="ECO:0007669"/>
    <property type="project" value="UniProtKB-KW"/>
</dbReference>
<reference evidence="8 9" key="1">
    <citation type="submission" date="2020-08" db="EMBL/GenBank/DDBJ databases">
        <title>Bridging the membrane lipid divide: bacteria of the FCB group superphylum have the potential to synthesize archaeal ether lipids.</title>
        <authorList>
            <person name="Villanueva L."/>
            <person name="Von Meijenfeldt F.A.B."/>
            <person name="Westbye A.B."/>
            <person name="Yadav S."/>
            <person name="Hopmans E.C."/>
            <person name="Dutilh B.E."/>
            <person name="Sinninghe Damste J.S."/>
        </authorList>
    </citation>
    <scope>NUCLEOTIDE SEQUENCE [LARGE SCALE GENOMIC DNA]</scope>
    <source>
        <strain evidence="8">NIOZ-UU30</strain>
    </source>
</reference>
<sequence>MLTGKEKLIDDLSAGEEFYFQWHITERCNRACKHCYQDGHGTAELALTDLLTVIDCMEEAVRKWGRKGTLSLTGGEPFIRRNDLHALMNRIDESECLVYYDILTNGSLISEFEAEALADHPRLRRIQVSLEGATAKTNDAIRGPGSFESTISAIRLLRDAGIVVSVMTTISRFNKDEIPALIDLAGEEGVTTLALERLIPEGAGAGLSDQVLSSGELQELYKDVYQIATNGSRVRVLLYRPLFALLAPNDPTVGALCSAGNNALTIMPDGTVYPCRRLPIPIGNVLTDGFFKIWYGSEVLWRLRNPDNLGGKCRDCDLITQCRGCRAMA</sequence>
<dbReference type="InterPro" id="IPR050377">
    <property type="entry name" value="Radical_SAM_PqqE_MftC-like"/>
</dbReference>
<comment type="cofactor">
    <cofactor evidence="1">
        <name>[4Fe-4S] cluster</name>
        <dbReference type="ChEBI" id="CHEBI:49883"/>
    </cofactor>
</comment>
<comment type="caution">
    <text evidence="8">The sequence shown here is derived from an EMBL/GenBank/DDBJ whole genome shotgun (WGS) entry which is preliminary data.</text>
</comment>
<proteinExistence type="predicted"/>
<evidence type="ECO:0000256" key="6">
    <source>
        <dbReference type="ARBA" id="ARBA00023014"/>
    </source>
</evidence>
<feature type="non-terminal residue" evidence="8">
    <location>
        <position position="329"/>
    </location>
</feature>
<dbReference type="Pfam" id="PF04055">
    <property type="entry name" value="Radical_SAM"/>
    <property type="match status" value="1"/>
</dbReference>
<dbReference type="SFLD" id="SFLDS00029">
    <property type="entry name" value="Radical_SAM"/>
    <property type="match status" value="1"/>
</dbReference>
<dbReference type="Proteomes" id="UP000603434">
    <property type="component" value="Unassembled WGS sequence"/>
</dbReference>
<dbReference type="GO" id="GO:0003824">
    <property type="term" value="F:catalytic activity"/>
    <property type="evidence" value="ECO:0007669"/>
    <property type="project" value="InterPro"/>
</dbReference>
<evidence type="ECO:0000313" key="8">
    <source>
        <dbReference type="EMBL" id="MBC8363204.1"/>
    </source>
</evidence>
<dbReference type="SFLD" id="SFLDG01067">
    <property type="entry name" value="SPASM/twitch_domain_containing"/>
    <property type="match status" value="1"/>
</dbReference>
<dbReference type="AlphaFoldDB" id="A0A8J6TNP0"/>
<dbReference type="InterPro" id="IPR006638">
    <property type="entry name" value="Elp3/MiaA/NifB-like_rSAM"/>
</dbReference>
<dbReference type="PANTHER" id="PTHR11228:SF7">
    <property type="entry name" value="PQQA PEPTIDE CYCLASE"/>
    <property type="match status" value="1"/>
</dbReference>
<evidence type="ECO:0000313" key="9">
    <source>
        <dbReference type="Proteomes" id="UP000603434"/>
    </source>
</evidence>
<dbReference type="Gene3D" id="3.20.20.70">
    <property type="entry name" value="Aldolase class I"/>
    <property type="match status" value="1"/>
</dbReference>
<evidence type="ECO:0000259" key="7">
    <source>
        <dbReference type="PROSITE" id="PS51918"/>
    </source>
</evidence>
<evidence type="ECO:0000256" key="1">
    <source>
        <dbReference type="ARBA" id="ARBA00001966"/>
    </source>
</evidence>
<dbReference type="SMART" id="SM00729">
    <property type="entry name" value="Elp3"/>
    <property type="match status" value="1"/>
</dbReference>
<evidence type="ECO:0000256" key="4">
    <source>
        <dbReference type="ARBA" id="ARBA00022723"/>
    </source>
</evidence>
<dbReference type="PANTHER" id="PTHR11228">
    <property type="entry name" value="RADICAL SAM DOMAIN PROTEIN"/>
    <property type="match status" value="1"/>
</dbReference>
<dbReference type="InterPro" id="IPR017200">
    <property type="entry name" value="PqqE-like"/>
</dbReference>
<dbReference type="InterPro" id="IPR013785">
    <property type="entry name" value="Aldolase_TIM"/>
</dbReference>
<keyword evidence="3" id="KW-0949">S-adenosyl-L-methionine</keyword>
<accession>A0A8J6TNP0</accession>
<dbReference type="PROSITE" id="PS51918">
    <property type="entry name" value="RADICAL_SAM"/>
    <property type="match status" value="1"/>
</dbReference>
<dbReference type="SFLD" id="SFLDG01386">
    <property type="entry name" value="main_SPASM_domain-containing"/>
    <property type="match status" value="1"/>
</dbReference>
<evidence type="ECO:0000256" key="5">
    <source>
        <dbReference type="ARBA" id="ARBA00023004"/>
    </source>
</evidence>
<gene>
    <name evidence="8" type="ORF">H8E23_17610</name>
</gene>
<dbReference type="CDD" id="cd01335">
    <property type="entry name" value="Radical_SAM"/>
    <property type="match status" value="1"/>
</dbReference>
<name>A0A8J6TNP0_9BACT</name>
<dbReference type="PIRSF" id="PIRSF037420">
    <property type="entry name" value="PQQ_syn_pqqE"/>
    <property type="match status" value="1"/>
</dbReference>
<keyword evidence="4" id="KW-0479">Metal-binding</keyword>
<evidence type="ECO:0000256" key="3">
    <source>
        <dbReference type="ARBA" id="ARBA00022691"/>
    </source>
</evidence>
<dbReference type="SUPFAM" id="SSF102114">
    <property type="entry name" value="Radical SAM enzymes"/>
    <property type="match status" value="1"/>
</dbReference>
<dbReference type="InterPro" id="IPR058240">
    <property type="entry name" value="rSAM_sf"/>
</dbReference>
<keyword evidence="2" id="KW-0004">4Fe-4S</keyword>
<feature type="domain" description="Radical SAM core" evidence="7">
    <location>
        <begin position="14"/>
        <end position="233"/>
    </location>
</feature>